<evidence type="ECO:0000256" key="4">
    <source>
        <dbReference type="ARBA" id="ARBA00004570"/>
    </source>
</evidence>
<evidence type="ECO:0000256" key="16">
    <source>
        <dbReference type="HAMAP-Rule" id="MF_03184"/>
    </source>
</evidence>
<keyword evidence="6 16" id="KW-0963">Cytoplasm</keyword>
<feature type="binding site" evidence="16">
    <location>
        <position position="577"/>
    </location>
    <ligand>
        <name>beta-D-fructose 2,6-bisphosphate</name>
        <dbReference type="ChEBI" id="CHEBI:58579"/>
        <note>allosteric activator; ligand shared between dimeric partners</note>
    </ligand>
</feature>
<dbReference type="GO" id="GO:0006002">
    <property type="term" value="P:fructose 6-phosphate metabolic process"/>
    <property type="evidence" value="ECO:0007669"/>
    <property type="project" value="InterPro"/>
</dbReference>
<dbReference type="InterPro" id="IPR015912">
    <property type="entry name" value="Phosphofructokinase_CS"/>
</dbReference>
<keyword evidence="13 16" id="KW-0460">Magnesium</keyword>
<reference evidence="20 21" key="1">
    <citation type="journal article" date="2019" name="Sci. Rep.">
        <title>A multi-omics analysis of the grapevine pathogen Lasiodiplodia theobromae reveals that temperature affects the expression of virulence- and pathogenicity-related genes.</title>
        <authorList>
            <person name="Felix C."/>
            <person name="Meneses R."/>
            <person name="Goncalves M.F.M."/>
            <person name="Tilleman L."/>
            <person name="Duarte A.S."/>
            <person name="Jorrin-Novo J.V."/>
            <person name="Van de Peer Y."/>
            <person name="Deforce D."/>
            <person name="Van Nieuwerburgh F."/>
            <person name="Esteves A.C."/>
            <person name="Alves A."/>
        </authorList>
    </citation>
    <scope>NUCLEOTIDE SEQUENCE [LARGE SCALE GENOMIC DNA]</scope>
    <source>
        <strain evidence="20 21">LA-SOL3</strain>
    </source>
</reference>
<keyword evidence="8 16" id="KW-0808">Transferase</keyword>
<feature type="region of interest" description="Interdomain linker" evidence="16">
    <location>
        <begin position="389"/>
        <end position="402"/>
    </location>
</feature>
<keyword evidence="7 16" id="KW-0021">Allosteric enzyme</keyword>
<evidence type="ECO:0000256" key="10">
    <source>
        <dbReference type="ARBA" id="ARBA00022741"/>
    </source>
</evidence>
<dbReference type="SUPFAM" id="SSF53784">
    <property type="entry name" value="Phosphofructokinase"/>
    <property type="match status" value="2"/>
</dbReference>
<comment type="function">
    <text evidence="2 16">Catalyzes the phosphorylation of D-fructose 6-phosphate to fructose 1,6-bisphosphate by ATP, the first committing step of glycolysis.</text>
</comment>
<dbReference type="InterPro" id="IPR000023">
    <property type="entry name" value="Phosphofructokinase_dom"/>
</dbReference>
<feature type="binding site" description="in other chain" evidence="16">
    <location>
        <begin position="296"/>
        <end position="299"/>
    </location>
    <ligand>
        <name>substrate</name>
        <note>ligand shared between dimeric partners</note>
    </ligand>
</feature>
<feature type="binding site" evidence="16">
    <location>
        <position position="117"/>
    </location>
    <ligand>
        <name>Mg(2+)</name>
        <dbReference type="ChEBI" id="CHEBI:18420"/>
        <note>catalytic</note>
    </ligand>
</feature>
<feature type="region of interest" description="C-terminal regulatory PFK domain 2" evidence="16">
    <location>
        <begin position="403"/>
        <end position="773"/>
    </location>
</feature>
<comment type="activity regulation">
    <text evidence="16">Allosterically activated by ADP, AMP, or fructose 2,6-bisphosphate, and allosterically inhibited by ATP or citrate.</text>
</comment>
<comment type="subunit">
    <text evidence="16">Homotetramer.</text>
</comment>
<dbReference type="HAMAP" id="MF_03184">
    <property type="entry name" value="Phosphofructokinase_I_E"/>
    <property type="match status" value="1"/>
</dbReference>
<evidence type="ECO:0000256" key="7">
    <source>
        <dbReference type="ARBA" id="ARBA00022533"/>
    </source>
</evidence>
<keyword evidence="9 16" id="KW-0479">Metal-binding</keyword>
<evidence type="ECO:0000256" key="5">
    <source>
        <dbReference type="ARBA" id="ARBA00004679"/>
    </source>
</evidence>
<dbReference type="PANTHER" id="PTHR13697:SF4">
    <property type="entry name" value="ATP-DEPENDENT 6-PHOSPHOFRUCTOKINASE"/>
    <property type="match status" value="1"/>
</dbReference>
<dbReference type="NCBIfam" id="TIGR02478">
    <property type="entry name" value="6PF1K_euk"/>
    <property type="match status" value="1"/>
</dbReference>
<dbReference type="Gene3D" id="3.40.50.450">
    <property type="match status" value="2"/>
</dbReference>
<dbReference type="GO" id="GO:0005945">
    <property type="term" value="C:6-phosphofructokinase complex"/>
    <property type="evidence" value="ECO:0007669"/>
    <property type="project" value="TreeGrafter"/>
</dbReference>
<keyword evidence="11 16" id="KW-0418">Kinase</keyword>
<organism evidence="20 21">
    <name type="scientific">Lasiodiplodia theobromae</name>
    <dbReference type="NCBI Taxonomy" id="45133"/>
    <lineage>
        <taxon>Eukaryota</taxon>
        <taxon>Fungi</taxon>
        <taxon>Dikarya</taxon>
        <taxon>Ascomycota</taxon>
        <taxon>Pezizomycotina</taxon>
        <taxon>Dothideomycetes</taxon>
        <taxon>Dothideomycetes incertae sedis</taxon>
        <taxon>Botryosphaeriales</taxon>
        <taxon>Botryosphaeriaceae</taxon>
        <taxon>Lasiodiplodia</taxon>
    </lineage>
</organism>
<dbReference type="FunFam" id="3.40.50.460:FF:000008">
    <property type="entry name" value="ATP-dependent 6-phosphofructokinase"/>
    <property type="match status" value="1"/>
</dbReference>
<dbReference type="Pfam" id="PF00365">
    <property type="entry name" value="PFK"/>
    <property type="match status" value="2"/>
</dbReference>
<dbReference type="GO" id="GO:0042802">
    <property type="term" value="F:identical protein binding"/>
    <property type="evidence" value="ECO:0007669"/>
    <property type="project" value="TreeGrafter"/>
</dbReference>
<proteinExistence type="inferred from homology"/>
<feature type="binding site" evidence="16">
    <location>
        <position position="23"/>
    </location>
    <ligand>
        <name>ATP</name>
        <dbReference type="ChEBI" id="CHEBI:30616"/>
    </ligand>
</feature>
<evidence type="ECO:0000256" key="6">
    <source>
        <dbReference type="ARBA" id="ARBA00022490"/>
    </source>
</evidence>
<comment type="subcellular location">
    <subcellularLocation>
        <location evidence="3 16">Cytoplasm</location>
    </subcellularLocation>
    <subcellularLocation>
        <location evidence="4">Mitochondrion outer membrane</location>
        <topology evidence="4">Peripheral membrane protein</topology>
        <orientation evidence="4">Cytoplasmic side</orientation>
    </subcellularLocation>
</comment>
<feature type="binding site" description="in other chain" evidence="16">
    <location>
        <begin position="162"/>
        <end position="164"/>
    </location>
    <ligand>
        <name>substrate</name>
        <note>ligand shared between dimeric partners</note>
    </ligand>
</feature>
<evidence type="ECO:0000256" key="13">
    <source>
        <dbReference type="ARBA" id="ARBA00022842"/>
    </source>
</evidence>
<evidence type="ECO:0000256" key="17">
    <source>
        <dbReference type="PIRNR" id="PIRNR000533"/>
    </source>
</evidence>
<dbReference type="PRINTS" id="PR00476">
    <property type="entry name" value="PHFRCTKINASE"/>
</dbReference>
<dbReference type="GO" id="GO:1902600">
    <property type="term" value="P:proton transmembrane transport"/>
    <property type="evidence" value="ECO:0007669"/>
    <property type="project" value="UniProtKB-ARBA"/>
</dbReference>
<dbReference type="GO" id="GO:0046872">
    <property type="term" value="F:metal ion binding"/>
    <property type="evidence" value="ECO:0007669"/>
    <property type="project" value="UniProtKB-KW"/>
</dbReference>
<evidence type="ECO:0000259" key="19">
    <source>
        <dbReference type="Pfam" id="PF00365"/>
    </source>
</evidence>
<dbReference type="GO" id="GO:0070095">
    <property type="term" value="F:fructose-6-phosphate binding"/>
    <property type="evidence" value="ECO:0007669"/>
    <property type="project" value="TreeGrafter"/>
</dbReference>
<feature type="binding site" description="in other chain" evidence="16">
    <location>
        <position position="644"/>
    </location>
    <ligand>
        <name>beta-D-fructose 2,6-bisphosphate</name>
        <dbReference type="ChEBI" id="CHEBI:58579"/>
        <note>allosteric activator; ligand shared between dimeric partners</note>
    </ligand>
</feature>
<feature type="binding site" evidence="16">
    <location>
        <begin position="116"/>
        <end position="119"/>
    </location>
    <ligand>
        <name>ATP</name>
        <dbReference type="ChEBI" id="CHEBI:30616"/>
    </ligand>
</feature>
<dbReference type="EMBL" id="VCHE01000019">
    <property type="protein sequence ID" value="KAB2577163.1"/>
    <property type="molecule type" value="Genomic_DNA"/>
</dbReference>
<feature type="binding site" description="in other chain" evidence="16">
    <location>
        <begin position="206"/>
        <end position="208"/>
    </location>
    <ligand>
        <name>substrate</name>
        <note>ligand shared between dimeric partners</note>
    </ligand>
</feature>
<dbReference type="GO" id="GO:0005741">
    <property type="term" value="C:mitochondrial outer membrane"/>
    <property type="evidence" value="ECO:0007669"/>
    <property type="project" value="UniProtKB-SubCell"/>
</dbReference>
<dbReference type="Proteomes" id="UP000325902">
    <property type="component" value="Unassembled WGS sequence"/>
</dbReference>
<dbReference type="UniPathway" id="UPA00109">
    <property type="reaction ID" value="UER00182"/>
</dbReference>
<dbReference type="PIRSF" id="PIRSF000533">
    <property type="entry name" value="ATP_PFK_euk"/>
    <property type="match status" value="1"/>
</dbReference>
<sequence>MATNPPPPLEGKKRRIGVMTSGGDAPGMNGAVRAVVRMAIHRGCEAYAVYEGYEGLVQGGDMIRPMVWEDVRGWLSEGGTLIGTARCMSFRERPGRLQAAKNMILKGIDALVICGGDGSLTGADLFRSEWPSLVDELVEKKELTADQVAPFRHLNIVGLVGSIDNDLAGTDATIGAYTSLGVICEAIDKLDSTASSHQRAFVIEVMGRHCGWLALMAGIASGADYVFLPEKPPGEDWEQDLSKIVKKHREEGKRKTMVIVAEGAHDSNLKPITPNTVKDLLANQLKLDTRITTLGHVQRGGEASAYDRMLSTLQGAEAVNAVLDATPDTPSPVICILENKIVRRPLMEAVKQTHEVAAAIKAKDFDRAMSLRDVEFAEYHAAYQIMTSAKIPDLQLPPEKRMRVGIIHVGAPAGGMNAASRAAVAYCLARGHTPVALYNGFPGLCRHHADKPLSSVREIHWLDAENWVSRGGSEIGTNRGLPADEAEGLEGVAKIFDTYNIQALFVVGGFEAFTAVSQLRKARQYYSALRIPMTVLPATVSNNVPGTEYSLGSDTCLNALIQYCDVMRQSASASRRRVFVIETQGGASGYIATLAGISVGALAVYTPEEGITLSMLSKDIDFLRDSFAKDKGLGGGGKIILRNEKASKTYSTELIADIIREEGKGRFESRHGVPGHFQQGGKPSPMDRMRATRFGVRSMQHLESFAGKSKDEIAADPMSAVVIGIRGAKVKFSAMEKVENEETDWPNRRPKDEFWMGYKDLIDTLSGRPKPVL</sequence>
<dbReference type="GO" id="GO:0005524">
    <property type="term" value="F:ATP binding"/>
    <property type="evidence" value="ECO:0007669"/>
    <property type="project" value="UniProtKB-KW"/>
</dbReference>
<evidence type="ECO:0000256" key="3">
    <source>
        <dbReference type="ARBA" id="ARBA00004496"/>
    </source>
</evidence>
<dbReference type="InterPro" id="IPR035966">
    <property type="entry name" value="PKF_sf"/>
</dbReference>
<keyword evidence="10 16" id="KW-0547">Nucleotide-binding</keyword>
<comment type="catalytic activity">
    <reaction evidence="15 16 17">
        <text>beta-D-fructose 6-phosphate + ATP = beta-D-fructose 1,6-bisphosphate + ADP + H(+)</text>
        <dbReference type="Rhea" id="RHEA:16109"/>
        <dbReference type="ChEBI" id="CHEBI:15378"/>
        <dbReference type="ChEBI" id="CHEBI:30616"/>
        <dbReference type="ChEBI" id="CHEBI:32966"/>
        <dbReference type="ChEBI" id="CHEBI:57634"/>
        <dbReference type="ChEBI" id="CHEBI:456216"/>
        <dbReference type="EC" id="2.7.1.11"/>
    </reaction>
</comment>
<dbReference type="PANTHER" id="PTHR13697">
    <property type="entry name" value="PHOSPHOFRUCTOKINASE"/>
    <property type="match status" value="1"/>
</dbReference>
<evidence type="ECO:0000256" key="11">
    <source>
        <dbReference type="ARBA" id="ARBA00022777"/>
    </source>
</evidence>
<feature type="region of interest" description="Disordered" evidence="18">
    <location>
        <begin position="667"/>
        <end position="687"/>
    </location>
</feature>
<dbReference type="PROSITE" id="PS00433">
    <property type="entry name" value="PHOSPHOFRUCTOKINASE"/>
    <property type="match status" value="2"/>
</dbReference>
<name>A0A5N5DH24_9PEZI</name>
<comment type="caution">
    <text evidence="20">The sequence shown here is derived from an EMBL/GenBank/DDBJ whole genome shotgun (WGS) entry which is preliminary data.</text>
</comment>
<evidence type="ECO:0000313" key="21">
    <source>
        <dbReference type="Proteomes" id="UP000325902"/>
    </source>
</evidence>
<evidence type="ECO:0000256" key="14">
    <source>
        <dbReference type="ARBA" id="ARBA00023152"/>
    </source>
</evidence>
<comment type="cofactor">
    <cofactor evidence="1 16">
        <name>Mg(2+)</name>
        <dbReference type="ChEBI" id="CHEBI:18420"/>
    </cofactor>
</comment>
<dbReference type="FunFam" id="3.40.50.450:FF:000010">
    <property type="entry name" value="ATP-dependent 6-phosphofructokinase"/>
    <property type="match status" value="1"/>
</dbReference>
<dbReference type="InterPro" id="IPR022953">
    <property type="entry name" value="ATP_PFK"/>
</dbReference>
<feature type="binding site" description="in other chain" evidence="16">
    <location>
        <begin position="584"/>
        <end position="586"/>
    </location>
    <ligand>
        <name>beta-D-fructose 2,6-bisphosphate</name>
        <dbReference type="ChEBI" id="CHEBI:58579"/>
        <note>allosteric activator; ligand shared between dimeric partners</note>
    </ligand>
</feature>
<dbReference type="GO" id="GO:0048029">
    <property type="term" value="F:monosaccharide binding"/>
    <property type="evidence" value="ECO:0007669"/>
    <property type="project" value="TreeGrafter"/>
</dbReference>
<evidence type="ECO:0000256" key="12">
    <source>
        <dbReference type="ARBA" id="ARBA00022840"/>
    </source>
</evidence>
<evidence type="ECO:0000256" key="8">
    <source>
        <dbReference type="ARBA" id="ARBA00022679"/>
    </source>
</evidence>
<dbReference type="Gene3D" id="3.40.50.460">
    <property type="entry name" value="Phosphofructokinase domain"/>
    <property type="match status" value="2"/>
</dbReference>
<dbReference type="GO" id="GO:0051453">
    <property type="term" value="P:regulation of intracellular pH"/>
    <property type="evidence" value="ECO:0007669"/>
    <property type="project" value="UniProtKB-ARBA"/>
</dbReference>
<feature type="domain" description="Phosphofructokinase" evidence="19">
    <location>
        <begin position="403"/>
        <end position="701"/>
    </location>
</feature>
<evidence type="ECO:0000313" key="20">
    <source>
        <dbReference type="EMBL" id="KAB2577163.1"/>
    </source>
</evidence>
<dbReference type="GO" id="GO:0016208">
    <property type="term" value="F:AMP binding"/>
    <property type="evidence" value="ECO:0007669"/>
    <property type="project" value="TreeGrafter"/>
</dbReference>
<dbReference type="OrthoDB" id="537915at2759"/>
<feature type="binding site" description="in other chain" evidence="16">
    <location>
        <position position="479"/>
    </location>
    <ligand>
        <name>beta-D-fructose 2,6-bisphosphate</name>
        <dbReference type="ChEBI" id="CHEBI:58579"/>
        <note>allosteric activator; ligand shared between dimeric partners</note>
    </ligand>
</feature>
<comment type="pathway">
    <text evidence="5 16 17">Carbohydrate degradation; glycolysis; D-glyceraldehyde 3-phosphate and glycerone phosphate from D-glucose: step 3/4.</text>
</comment>
<feature type="binding site" description="in other chain" evidence="16">
    <location>
        <position position="748"/>
    </location>
    <ligand>
        <name>beta-D-fructose 2,6-bisphosphate</name>
        <dbReference type="ChEBI" id="CHEBI:58579"/>
        <note>allosteric activator; ligand shared between dimeric partners</note>
    </ligand>
</feature>
<feature type="binding site" evidence="16">
    <location>
        <position position="199"/>
    </location>
    <ligand>
        <name>substrate</name>
        <note>ligand shared between dimeric partners</note>
    </ligand>
</feature>
<feature type="domain" description="Phosphofructokinase" evidence="19">
    <location>
        <begin position="15"/>
        <end position="322"/>
    </location>
</feature>
<evidence type="ECO:0000256" key="9">
    <source>
        <dbReference type="ARBA" id="ARBA00022723"/>
    </source>
</evidence>
<keyword evidence="12 16" id="KW-0067">ATP-binding</keyword>
<feature type="binding site" evidence="16">
    <location>
        <begin position="86"/>
        <end position="87"/>
    </location>
    <ligand>
        <name>ATP</name>
        <dbReference type="ChEBI" id="CHEBI:30616"/>
    </ligand>
</feature>
<evidence type="ECO:0000256" key="2">
    <source>
        <dbReference type="ARBA" id="ARBA00002659"/>
    </source>
</evidence>
<comment type="similarity">
    <text evidence="17">Belongs to the phosphofructokinase type A (PFKA) family. ATP-dependent PFK group I subfamily. Eukaryotic two domain clade "E" sub-subfamily.</text>
</comment>
<dbReference type="EC" id="2.7.1.11" evidence="16"/>
<keyword evidence="14 16" id="KW-0324">Glycolysis</keyword>
<dbReference type="AlphaFoldDB" id="A0A5N5DH24"/>
<evidence type="ECO:0000256" key="1">
    <source>
        <dbReference type="ARBA" id="ARBA00001946"/>
    </source>
</evidence>
<feature type="binding site" description="in other chain" evidence="16">
    <location>
        <begin position="539"/>
        <end position="543"/>
    </location>
    <ligand>
        <name>beta-D-fructose 2,6-bisphosphate</name>
        <dbReference type="ChEBI" id="CHEBI:58579"/>
        <note>allosteric activator; ligand shared between dimeric partners</note>
    </ligand>
</feature>
<dbReference type="InterPro" id="IPR009161">
    <property type="entry name" value="6-Pfructokinase_euk"/>
</dbReference>
<evidence type="ECO:0000256" key="15">
    <source>
        <dbReference type="ARBA" id="ARBA00048070"/>
    </source>
</evidence>
<accession>A0A5N5DH24</accession>
<feature type="binding site" evidence="16">
    <location>
        <position position="290"/>
    </location>
    <ligand>
        <name>substrate</name>
        <note>ligand shared between dimeric partners</note>
    </ligand>
</feature>
<dbReference type="GO" id="GO:0030388">
    <property type="term" value="P:fructose 1,6-bisphosphate metabolic process"/>
    <property type="evidence" value="ECO:0007669"/>
    <property type="project" value="TreeGrafter"/>
</dbReference>
<keyword evidence="21" id="KW-1185">Reference proteome</keyword>
<dbReference type="FunFam" id="3.40.50.460:FF:000007">
    <property type="entry name" value="ATP-dependent 6-phosphofructokinase"/>
    <property type="match status" value="1"/>
</dbReference>
<feature type="binding site" description="in other chain" evidence="16">
    <location>
        <position position="262"/>
    </location>
    <ligand>
        <name>substrate</name>
        <note>ligand shared between dimeric partners</note>
    </ligand>
</feature>
<protein>
    <recommendedName>
        <fullName evidence="16">ATP-dependent 6-phosphofructokinase</fullName>
        <shortName evidence="16">ATP-PFK</shortName>
        <shortName evidence="16">Phosphofructokinase</shortName>
        <ecNumber evidence="16">2.7.1.11</ecNumber>
    </recommendedName>
    <alternativeName>
        <fullName evidence="16">Phosphohexokinase</fullName>
    </alternativeName>
</protein>
<feature type="region of interest" description="N-terminal catalytic PFK domain 1" evidence="16">
    <location>
        <begin position="1"/>
        <end position="388"/>
    </location>
</feature>
<dbReference type="GO" id="GO:0003872">
    <property type="term" value="F:6-phosphofructokinase activity"/>
    <property type="evidence" value="ECO:0007669"/>
    <property type="project" value="UniProtKB-UniRule"/>
</dbReference>
<feature type="binding site" evidence="16">
    <location>
        <position position="670"/>
    </location>
    <ligand>
        <name>beta-D-fructose 2,6-bisphosphate</name>
        <dbReference type="ChEBI" id="CHEBI:58579"/>
        <note>allosteric activator; ligand shared between dimeric partners</note>
    </ligand>
</feature>
<dbReference type="GO" id="GO:0061621">
    <property type="term" value="P:canonical glycolysis"/>
    <property type="evidence" value="ECO:0007669"/>
    <property type="project" value="TreeGrafter"/>
</dbReference>
<feature type="active site" description="Proton acceptor" evidence="16">
    <location>
        <position position="164"/>
    </location>
</feature>
<gene>
    <name evidence="20" type="primary">pfkA</name>
    <name evidence="20" type="ORF">DBV05_g4211</name>
</gene>
<comment type="similarity">
    <text evidence="16">Belongs to the phosphofructokinase type A (PFKA) family. ATP-dependent PFK group I subfamily. Eukaryotic two domain clade 'E' sub-subfamily.</text>
</comment>
<feature type="binding site" description="in other chain" evidence="16">
    <location>
        <begin position="676"/>
        <end position="679"/>
    </location>
    <ligand>
        <name>beta-D-fructose 2,6-bisphosphate</name>
        <dbReference type="ChEBI" id="CHEBI:58579"/>
        <note>allosteric activator; ligand shared between dimeric partners</note>
    </ligand>
</feature>
<evidence type="ECO:0000256" key="18">
    <source>
        <dbReference type="SAM" id="MobiDB-lite"/>
    </source>
</evidence>